<accession>A0ABD3CUE6</accession>
<dbReference type="InterPro" id="IPR054722">
    <property type="entry name" value="PolX-like_BBD"/>
</dbReference>
<protein>
    <recommendedName>
        <fullName evidence="1">Retrovirus-related Pol polyprotein from transposon TNT 1-94-like beta-barrel domain-containing protein</fullName>
    </recommendedName>
</protein>
<gene>
    <name evidence="2" type="ORF">CASFOL_022375</name>
</gene>
<dbReference type="EMBL" id="JAVIJP010000029">
    <property type="protein sequence ID" value="KAL3633613.1"/>
    <property type="molecule type" value="Genomic_DNA"/>
</dbReference>
<evidence type="ECO:0000313" key="3">
    <source>
        <dbReference type="Proteomes" id="UP001632038"/>
    </source>
</evidence>
<proteinExistence type="predicted"/>
<evidence type="ECO:0000259" key="1">
    <source>
        <dbReference type="Pfam" id="PF22936"/>
    </source>
</evidence>
<dbReference type="Proteomes" id="UP001632038">
    <property type="component" value="Unassembled WGS sequence"/>
</dbReference>
<reference evidence="3" key="1">
    <citation type="journal article" date="2024" name="IScience">
        <title>Strigolactones Initiate the Formation of Haustorium-like Structures in Castilleja.</title>
        <authorList>
            <person name="Buerger M."/>
            <person name="Peterson D."/>
            <person name="Chory J."/>
        </authorList>
    </citation>
    <scope>NUCLEOTIDE SEQUENCE [LARGE SCALE GENOMIC DNA]</scope>
</reference>
<sequence>MLGDDTTVQITGRGRVKMRMKDGTIKTFPNVMDIPSMSKNLLSVGTMADSGVNFSCDKESCKMTPGSIVIARGVRYGSLYRLLAETVTLSGGFISEKTKEDEQDTSLLWHQRISHIG</sequence>
<comment type="caution">
    <text evidence="2">The sequence shown here is derived from an EMBL/GenBank/DDBJ whole genome shotgun (WGS) entry which is preliminary data.</text>
</comment>
<dbReference type="AlphaFoldDB" id="A0ABD3CUE6"/>
<organism evidence="2 3">
    <name type="scientific">Castilleja foliolosa</name>
    <dbReference type="NCBI Taxonomy" id="1961234"/>
    <lineage>
        <taxon>Eukaryota</taxon>
        <taxon>Viridiplantae</taxon>
        <taxon>Streptophyta</taxon>
        <taxon>Embryophyta</taxon>
        <taxon>Tracheophyta</taxon>
        <taxon>Spermatophyta</taxon>
        <taxon>Magnoliopsida</taxon>
        <taxon>eudicotyledons</taxon>
        <taxon>Gunneridae</taxon>
        <taxon>Pentapetalae</taxon>
        <taxon>asterids</taxon>
        <taxon>lamiids</taxon>
        <taxon>Lamiales</taxon>
        <taxon>Orobanchaceae</taxon>
        <taxon>Pedicularideae</taxon>
        <taxon>Castillejinae</taxon>
        <taxon>Castilleja</taxon>
    </lineage>
</organism>
<name>A0ABD3CUE6_9LAMI</name>
<evidence type="ECO:0000313" key="2">
    <source>
        <dbReference type="EMBL" id="KAL3633613.1"/>
    </source>
</evidence>
<dbReference type="Pfam" id="PF22936">
    <property type="entry name" value="Pol_BBD"/>
    <property type="match status" value="1"/>
</dbReference>
<keyword evidence="3" id="KW-1185">Reference proteome</keyword>
<feature type="domain" description="Retrovirus-related Pol polyprotein from transposon TNT 1-94-like beta-barrel" evidence="1">
    <location>
        <begin position="2"/>
        <end position="51"/>
    </location>
</feature>